<organism evidence="2 3">
    <name type="scientific">Sinorhizobium garamanticum</name>
    <dbReference type="NCBI Taxonomy" id="680247"/>
    <lineage>
        <taxon>Bacteria</taxon>
        <taxon>Pseudomonadati</taxon>
        <taxon>Pseudomonadota</taxon>
        <taxon>Alphaproteobacteria</taxon>
        <taxon>Hyphomicrobiales</taxon>
        <taxon>Rhizobiaceae</taxon>
        <taxon>Sinorhizobium/Ensifer group</taxon>
        <taxon>Sinorhizobium</taxon>
    </lineage>
</organism>
<dbReference type="PANTHER" id="PTHR43135:SF3">
    <property type="entry name" value="ALPHA-D-RIBOSE 1-METHYLPHOSPHONATE 5-TRIPHOSPHATE DIPHOSPHATASE"/>
    <property type="match status" value="1"/>
</dbReference>
<dbReference type="InterPro" id="IPR051781">
    <property type="entry name" value="Metallo-dep_Hydrolase"/>
</dbReference>
<evidence type="ECO:0000313" key="3">
    <source>
        <dbReference type="Proteomes" id="UP001229355"/>
    </source>
</evidence>
<name>A0ABY8D9F4_9HYPH</name>
<evidence type="ECO:0000259" key="1">
    <source>
        <dbReference type="Pfam" id="PF01979"/>
    </source>
</evidence>
<dbReference type="InterPro" id="IPR032466">
    <property type="entry name" value="Metal_Hydrolase"/>
</dbReference>
<dbReference type="RefSeq" id="WP_280658623.1">
    <property type="nucleotide sequence ID" value="NZ_CP120373.1"/>
</dbReference>
<dbReference type="SUPFAM" id="SSF51338">
    <property type="entry name" value="Composite domain of metallo-dependent hydrolases"/>
    <property type="match status" value="2"/>
</dbReference>
<accession>A0ABY8D9F4</accession>
<sequence>MFECAAATTDTPGHIGCLCYRPEIRYIAERVKLGFSRRTFMTGMAAMATGVGLGTTASAQLQPPPPAPARPILFTNIRLFDGISPTLREGASVLVEGNRIKSVEDGGATAPEEALTIDGAGGVLMPGLIDAHTHLAFSTVPLIVALTADPNYLALRSAKAAGDFLMQGFTTARDVGGPVFALKRAIDDGTIIGPRIWPAGAMISQTSGHGDFRTLHDLPREDRDRRHFSERSGAAAIADGVDEVLRRTREQLFLGASHIKVMAGGGVTSDHDPLDSTQYTGAELRAAVEAAEGWNTYVTVHAYTPKAIGLAIAAGVKCIEHGHLADEGAARLMAEKSIWWSLQPFLDDEDAAPFPEGTEQRISQLQIISGTDTAFALAKNHGVRTAFGTDTLFSERIAARQGAQLAKLTRWHTPAEVLKMATADNAELLALSGPRSPYVGKLGVIEADALADLLVVGGDPLADISLIADQSNLKVIMKDGRIYKNAL</sequence>
<gene>
    <name evidence="2" type="ORF">PZN02_002857</name>
</gene>
<keyword evidence="3" id="KW-1185">Reference proteome</keyword>
<dbReference type="InterPro" id="IPR057744">
    <property type="entry name" value="OTAase-like"/>
</dbReference>
<dbReference type="InterPro" id="IPR006680">
    <property type="entry name" value="Amidohydro-rel"/>
</dbReference>
<dbReference type="Pfam" id="PF01979">
    <property type="entry name" value="Amidohydro_1"/>
    <property type="match status" value="1"/>
</dbReference>
<dbReference type="Proteomes" id="UP001229355">
    <property type="component" value="Chromosome 1"/>
</dbReference>
<dbReference type="EMBL" id="CP120373">
    <property type="protein sequence ID" value="WEX86558.1"/>
    <property type="molecule type" value="Genomic_DNA"/>
</dbReference>
<dbReference type="Gene3D" id="3.20.20.140">
    <property type="entry name" value="Metal-dependent hydrolases"/>
    <property type="match status" value="1"/>
</dbReference>
<dbReference type="PANTHER" id="PTHR43135">
    <property type="entry name" value="ALPHA-D-RIBOSE 1-METHYLPHOSPHONATE 5-TRIPHOSPHATE DIPHOSPHATASE"/>
    <property type="match status" value="1"/>
</dbReference>
<proteinExistence type="predicted"/>
<dbReference type="CDD" id="cd01299">
    <property type="entry name" value="Met_dep_hydrolase_A"/>
    <property type="match status" value="1"/>
</dbReference>
<protein>
    <submittedName>
        <fullName evidence="2">Amidohydrolase family protein</fullName>
    </submittedName>
</protein>
<dbReference type="SUPFAM" id="SSF51556">
    <property type="entry name" value="Metallo-dependent hydrolases"/>
    <property type="match status" value="1"/>
</dbReference>
<dbReference type="PROSITE" id="PS51318">
    <property type="entry name" value="TAT"/>
    <property type="match status" value="1"/>
</dbReference>
<evidence type="ECO:0000313" key="2">
    <source>
        <dbReference type="EMBL" id="WEX86558.1"/>
    </source>
</evidence>
<reference evidence="2 3" key="1">
    <citation type="submission" date="2023-03" db="EMBL/GenBank/DDBJ databases">
        <authorList>
            <person name="Kaur S."/>
            <person name="Espinosa-Saiz D."/>
            <person name="Velazquez E."/>
            <person name="Menendez E."/>
            <person name="diCenzo G.C."/>
        </authorList>
    </citation>
    <scope>NUCLEOTIDE SEQUENCE [LARGE SCALE GENOMIC DNA]</scope>
    <source>
        <strain evidence="2 3">LMG 24692</strain>
    </source>
</reference>
<dbReference type="Gene3D" id="2.30.40.10">
    <property type="entry name" value="Urease, subunit C, domain 1"/>
    <property type="match status" value="1"/>
</dbReference>
<dbReference type="InterPro" id="IPR011059">
    <property type="entry name" value="Metal-dep_hydrolase_composite"/>
</dbReference>
<dbReference type="InterPro" id="IPR006311">
    <property type="entry name" value="TAT_signal"/>
</dbReference>
<feature type="domain" description="Amidohydrolase-related" evidence="1">
    <location>
        <begin position="123"/>
        <end position="482"/>
    </location>
</feature>